<reference evidence="1 2" key="1">
    <citation type="journal article" date="2013" name="Genome Announc.">
        <title>Draft genome sequence of the moderately halophilic gammaproteobacterium Halomonas anticariensis FP35.</title>
        <authorList>
            <person name="Tahrioui A."/>
            <person name="Quesada E."/>
            <person name="Llamas I."/>
        </authorList>
    </citation>
    <scope>NUCLEOTIDE SEQUENCE [LARGE SCALE GENOMIC DNA]</scope>
    <source>
        <strain evidence="2">DSM 16096 / CECT 5854 / LMG 22089 / FP35</strain>
    </source>
</reference>
<dbReference type="PATRIC" id="fig|1121939.11.peg.4156"/>
<dbReference type="EMBL" id="ASTJ01000041">
    <property type="protein sequence ID" value="EPC00394.1"/>
    <property type="molecule type" value="Genomic_DNA"/>
</dbReference>
<dbReference type="RefSeq" id="WP_016418662.1">
    <property type="nucleotide sequence ID" value="NZ_AUAB01000042.1"/>
</dbReference>
<gene>
    <name evidence="1" type="ORF">L861_14060</name>
</gene>
<proteinExistence type="predicted"/>
<sequence>MTLKDAIMNSPHPSLRRTVSSEIATQAFGRLKSLCKNATPPQLRFLPTFVQALRNQCTGKGRRSEKYELRTMTATVIGSKSFNDIPALGLVVDEDLNLDEMMDRREVQVARLVTYLSESAPALGLEVPDNIKDVCFALVGLWQPTMFAPDRFPEQLAEVARVDSEGGLRELLAGTNDRFSRHLDTRQVPQSRELMLGLALISYLSDDDRLFLPDAIKIEDLKRSIGIFAVRLANTKEHTKCDRAALILEFLWRDGFMQAGVDLARMYSEFLRPVRQDTSYALHTIDAVLHRYMSDPESAFTEYESATDMFALHALLYSRAILENSGDEQGMQIYAEKLLQGLLCAVSHHIEGAREAAKSFLQPSTIDPSDEGSVLYASAREVVSHYPKAEAYCQTVHEWALNPQRIPRF</sequence>
<dbReference type="Proteomes" id="UP000014463">
    <property type="component" value="Unassembled WGS sequence"/>
</dbReference>
<comment type="caution">
    <text evidence="1">The sequence shown here is derived from an EMBL/GenBank/DDBJ whole genome shotgun (WGS) entry which is preliminary data.</text>
</comment>
<evidence type="ECO:0000313" key="1">
    <source>
        <dbReference type="EMBL" id="EPC00394.1"/>
    </source>
</evidence>
<keyword evidence="2" id="KW-1185">Reference proteome</keyword>
<protein>
    <submittedName>
        <fullName evidence="1">Uncharacterized protein</fullName>
    </submittedName>
</protein>
<dbReference type="STRING" id="1121939.L861_14060"/>
<evidence type="ECO:0000313" key="2">
    <source>
        <dbReference type="Proteomes" id="UP000014463"/>
    </source>
</evidence>
<accession>S2KYF1</accession>
<dbReference type="AlphaFoldDB" id="S2KYF1"/>
<dbReference type="OrthoDB" id="7068973at2"/>
<organism evidence="1 2">
    <name type="scientific">Litchfieldella anticariensis (strain DSM 16096 / CECT 5854 / CIP 108499 / LMG 22089 / FP35)</name>
    <name type="common">Halomonas anticariensis</name>
    <dbReference type="NCBI Taxonomy" id="1121939"/>
    <lineage>
        <taxon>Bacteria</taxon>
        <taxon>Pseudomonadati</taxon>
        <taxon>Pseudomonadota</taxon>
        <taxon>Gammaproteobacteria</taxon>
        <taxon>Oceanospirillales</taxon>
        <taxon>Halomonadaceae</taxon>
        <taxon>Litchfieldella</taxon>
    </lineage>
</organism>
<name>S2KYF1_LITA3</name>